<keyword evidence="2" id="KW-1133">Transmembrane helix</keyword>
<dbReference type="RefSeq" id="WP_253774798.1">
    <property type="nucleotide sequence ID" value="NZ_BAAAVE010000021.1"/>
</dbReference>
<sequence>MPPQPQAPPPQISPPPHPGPAQGRRAERRVLALAGTALVGVVSVALVVAGLLSPGAPRPSATMDAGHAAMPLPATGEDGPGPPPQPSPDPGRRAAFLHRLEGIAPWLVPEEGTAMRRSRATCRDIRQGKSPDELVSDAQERFTDVTRQQAGEIVEAVREWCPRP</sequence>
<dbReference type="Pfam" id="PF05305">
    <property type="entry name" value="DUF732"/>
    <property type="match status" value="1"/>
</dbReference>
<dbReference type="EMBL" id="JAMZEC010000001">
    <property type="protein sequence ID" value="MCP2349875.1"/>
    <property type="molecule type" value="Genomic_DNA"/>
</dbReference>
<feature type="compositionally biased region" description="Pro residues" evidence="1">
    <location>
        <begin position="80"/>
        <end position="89"/>
    </location>
</feature>
<evidence type="ECO:0000313" key="4">
    <source>
        <dbReference type="EMBL" id="MCP2349875.1"/>
    </source>
</evidence>
<evidence type="ECO:0000256" key="2">
    <source>
        <dbReference type="SAM" id="Phobius"/>
    </source>
</evidence>
<evidence type="ECO:0000259" key="3">
    <source>
        <dbReference type="Pfam" id="PF05305"/>
    </source>
</evidence>
<dbReference type="Proteomes" id="UP001320766">
    <property type="component" value="Unassembled WGS sequence"/>
</dbReference>
<accession>A0ABT1K7A6</accession>
<gene>
    <name evidence="4" type="ORF">HD595_005997</name>
</gene>
<comment type="caution">
    <text evidence="4">The sequence shown here is derived from an EMBL/GenBank/DDBJ whole genome shotgun (WGS) entry which is preliminary data.</text>
</comment>
<feature type="region of interest" description="Disordered" evidence="1">
    <location>
        <begin position="56"/>
        <end position="93"/>
    </location>
</feature>
<reference evidence="4 5" key="1">
    <citation type="submission" date="2022-06" db="EMBL/GenBank/DDBJ databases">
        <title>Sequencing the genomes of 1000 actinobacteria strains.</title>
        <authorList>
            <person name="Klenk H.-P."/>
        </authorList>
    </citation>
    <scope>NUCLEOTIDE SEQUENCE [LARGE SCALE GENOMIC DNA]</scope>
    <source>
        <strain evidence="4 5">DSM 44170</strain>
    </source>
</reference>
<keyword evidence="2" id="KW-0472">Membrane</keyword>
<name>A0ABT1K7A6_9ACTN</name>
<keyword evidence="5" id="KW-1185">Reference proteome</keyword>
<feature type="compositionally biased region" description="Pro residues" evidence="1">
    <location>
        <begin position="1"/>
        <end position="19"/>
    </location>
</feature>
<keyword evidence="2" id="KW-0812">Transmembrane</keyword>
<organism evidence="4 5">
    <name type="scientific">Nonomuraea roseoviolacea subsp. carminata</name>
    <dbReference type="NCBI Taxonomy" id="160689"/>
    <lineage>
        <taxon>Bacteria</taxon>
        <taxon>Bacillati</taxon>
        <taxon>Actinomycetota</taxon>
        <taxon>Actinomycetes</taxon>
        <taxon>Streptosporangiales</taxon>
        <taxon>Streptosporangiaceae</taxon>
        <taxon>Nonomuraea</taxon>
    </lineage>
</organism>
<feature type="region of interest" description="Disordered" evidence="1">
    <location>
        <begin position="1"/>
        <end position="28"/>
    </location>
</feature>
<evidence type="ECO:0000256" key="1">
    <source>
        <dbReference type="SAM" id="MobiDB-lite"/>
    </source>
</evidence>
<feature type="domain" description="DUF732" evidence="3">
    <location>
        <begin position="95"/>
        <end position="162"/>
    </location>
</feature>
<proteinExistence type="predicted"/>
<evidence type="ECO:0000313" key="5">
    <source>
        <dbReference type="Proteomes" id="UP001320766"/>
    </source>
</evidence>
<protein>
    <recommendedName>
        <fullName evidence="3">DUF732 domain-containing protein</fullName>
    </recommendedName>
</protein>
<feature type="transmembrane region" description="Helical" evidence="2">
    <location>
        <begin position="30"/>
        <end position="52"/>
    </location>
</feature>
<dbReference type="InterPro" id="IPR007969">
    <property type="entry name" value="DUF732"/>
</dbReference>